<comment type="caution">
    <text evidence="1">The sequence shown here is derived from an EMBL/GenBank/DDBJ whole genome shotgun (WGS) entry which is preliminary data.</text>
</comment>
<name>A0A4Z1GS05_9HELO</name>
<gene>
    <name evidence="1" type="ORF">BHYA_0052g00340</name>
</gene>
<dbReference type="EMBL" id="PQXK01000052">
    <property type="protein sequence ID" value="TGO39535.1"/>
    <property type="molecule type" value="Genomic_DNA"/>
</dbReference>
<dbReference type="Proteomes" id="UP000297814">
    <property type="component" value="Unassembled WGS sequence"/>
</dbReference>
<accession>A0A4Z1GS05</accession>
<sequence>MCFTYQVDYGCADERRERHSLFVHRRCELGSIEKCPITVKIIELNRLFCEECLKKGLATTKCLPYKIPGTRAKYLVEALDKRAQNGEAILKNDYLKRQASFFSSCSMARDLHTISGDHLPFHIQELMRRRLNNQDIDAIKRLAIGMQRVHVGGFANGHPYVYPVAAILHKALLGSIIARAESNGIVQSCCKHGTHEPLDVGSQGVNVVVHFGLANTHNNEMECSTCKDHPSPDGQPCSECRCSMERYVKYKGKVGSLVFVDSDVTPWEFRVIKDMYREFYSENAKPESSKK</sequence>
<organism evidence="1 2">
    <name type="scientific">Botrytis hyacinthi</name>
    <dbReference type="NCBI Taxonomy" id="278943"/>
    <lineage>
        <taxon>Eukaryota</taxon>
        <taxon>Fungi</taxon>
        <taxon>Dikarya</taxon>
        <taxon>Ascomycota</taxon>
        <taxon>Pezizomycotina</taxon>
        <taxon>Leotiomycetes</taxon>
        <taxon>Helotiales</taxon>
        <taxon>Sclerotiniaceae</taxon>
        <taxon>Botrytis</taxon>
    </lineage>
</organism>
<dbReference type="AlphaFoldDB" id="A0A4Z1GS05"/>
<proteinExistence type="predicted"/>
<protein>
    <submittedName>
        <fullName evidence="1">Uncharacterized protein</fullName>
    </submittedName>
</protein>
<evidence type="ECO:0000313" key="2">
    <source>
        <dbReference type="Proteomes" id="UP000297814"/>
    </source>
</evidence>
<evidence type="ECO:0000313" key="1">
    <source>
        <dbReference type="EMBL" id="TGO39535.1"/>
    </source>
</evidence>
<keyword evidence="2" id="KW-1185">Reference proteome</keyword>
<reference evidence="1 2" key="1">
    <citation type="submission" date="2017-12" db="EMBL/GenBank/DDBJ databases">
        <title>Comparative genomics of Botrytis spp.</title>
        <authorList>
            <person name="Valero-Jimenez C.A."/>
            <person name="Tapia P."/>
            <person name="Veloso J."/>
            <person name="Silva-Moreno E."/>
            <person name="Staats M."/>
            <person name="Valdes J.H."/>
            <person name="Van Kan J.A.L."/>
        </authorList>
    </citation>
    <scope>NUCLEOTIDE SEQUENCE [LARGE SCALE GENOMIC DNA]</scope>
    <source>
        <strain evidence="1 2">Bh0001</strain>
    </source>
</reference>